<evidence type="ECO:0000256" key="1">
    <source>
        <dbReference type="ARBA" id="ARBA00022679"/>
    </source>
</evidence>
<keyword evidence="4" id="KW-0689">Ribosomal protein</keyword>
<dbReference type="Proteomes" id="UP000744438">
    <property type="component" value="Unassembled WGS sequence"/>
</dbReference>
<dbReference type="InterPro" id="IPR051556">
    <property type="entry name" value="N-term/lysine_N-AcTrnsfr"/>
</dbReference>
<dbReference type="GO" id="GO:0008080">
    <property type="term" value="F:N-acetyltransferase activity"/>
    <property type="evidence" value="ECO:0007669"/>
    <property type="project" value="InterPro"/>
</dbReference>
<feature type="domain" description="N-acetyltransferase" evidence="3">
    <location>
        <begin position="2"/>
        <end position="147"/>
    </location>
</feature>
<evidence type="ECO:0000313" key="5">
    <source>
        <dbReference type="Proteomes" id="UP000744438"/>
    </source>
</evidence>
<dbReference type="SUPFAM" id="SSF55729">
    <property type="entry name" value="Acyl-CoA N-acyltransferases (Nat)"/>
    <property type="match status" value="1"/>
</dbReference>
<keyword evidence="4" id="KW-0687">Ribonucleoprotein</keyword>
<dbReference type="Pfam" id="PF00583">
    <property type="entry name" value="Acetyltransf_1"/>
    <property type="match status" value="1"/>
</dbReference>
<dbReference type="GO" id="GO:0005840">
    <property type="term" value="C:ribosome"/>
    <property type="evidence" value="ECO:0007669"/>
    <property type="project" value="UniProtKB-KW"/>
</dbReference>
<keyword evidence="1" id="KW-0808">Transferase</keyword>
<dbReference type="InterPro" id="IPR000182">
    <property type="entry name" value="GNAT_dom"/>
</dbReference>
<dbReference type="AlphaFoldDB" id="A0A937LC75"/>
<dbReference type="InterPro" id="IPR006464">
    <property type="entry name" value="AcTrfase_RimI/Ard1"/>
</dbReference>
<name>A0A937LC75_9GAMM</name>
<gene>
    <name evidence="4" type="primary">rimI</name>
    <name evidence="4" type="ORF">ISQ63_00480</name>
</gene>
<dbReference type="InterPro" id="IPR016181">
    <property type="entry name" value="Acyl_CoA_acyltransferase"/>
</dbReference>
<dbReference type="PANTHER" id="PTHR42919:SF8">
    <property type="entry name" value="N-ALPHA-ACETYLTRANSFERASE 50"/>
    <property type="match status" value="1"/>
</dbReference>
<dbReference type="PANTHER" id="PTHR42919">
    <property type="entry name" value="N-ALPHA-ACETYLTRANSFERASE"/>
    <property type="match status" value="1"/>
</dbReference>
<dbReference type="NCBIfam" id="TIGR01575">
    <property type="entry name" value="rimI"/>
    <property type="match status" value="1"/>
</dbReference>
<organism evidence="4 5">
    <name type="scientific">SAR86 cluster bacterium</name>
    <dbReference type="NCBI Taxonomy" id="2030880"/>
    <lineage>
        <taxon>Bacteria</taxon>
        <taxon>Pseudomonadati</taxon>
        <taxon>Pseudomonadota</taxon>
        <taxon>Gammaproteobacteria</taxon>
        <taxon>SAR86 cluster</taxon>
    </lineage>
</organism>
<evidence type="ECO:0000256" key="2">
    <source>
        <dbReference type="ARBA" id="ARBA00023315"/>
    </source>
</evidence>
<evidence type="ECO:0000313" key="4">
    <source>
        <dbReference type="EMBL" id="MBL6811339.1"/>
    </source>
</evidence>
<dbReference type="Gene3D" id="3.40.630.30">
    <property type="match status" value="1"/>
</dbReference>
<reference evidence="4" key="1">
    <citation type="submission" date="2020-10" db="EMBL/GenBank/DDBJ databases">
        <title>Microbiome of the Black Sea water column analyzed by genome centric metagenomics.</title>
        <authorList>
            <person name="Cabello-Yeves P.J."/>
            <person name="Callieri C."/>
            <person name="Picazo A."/>
            <person name="Mehrshad M."/>
            <person name="Haro-Moreno J.M."/>
            <person name="Roda-Garcia J."/>
            <person name="Dzembekova N."/>
            <person name="Slabakova V."/>
            <person name="Slabakova N."/>
            <person name="Moncheva S."/>
            <person name="Rodriguez-Valera F."/>
        </authorList>
    </citation>
    <scope>NUCLEOTIDE SEQUENCE</scope>
    <source>
        <strain evidence="4">BS307-5m-G49</strain>
    </source>
</reference>
<proteinExistence type="predicted"/>
<comment type="caution">
    <text evidence="4">The sequence shown here is derived from an EMBL/GenBank/DDBJ whole genome shotgun (WGS) entry which is preliminary data.</text>
</comment>
<dbReference type="EMBL" id="JADHQC010000001">
    <property type="protein sequence ID" value="MBL6811339.1"/>
    <property type="molecule type" value="Genomic_DNA"/>
</dbReference>
<dbReference type="CDD" id="cd04301">
    <property type="entry name" value="NAT_SF"/>
    <property type="match status" value="1"/>
</dbReference>
<accession>A0A937LC75</accession>
<keyword evidence="2" id="KW-0012">Acyltransferase</keyword>
<protein>
    <submittedName>
        <fullName evidence="4">Ribosomal protein S18-alanine N-acetyltransferase</fullName>
    </submittedName>
</protein>
<evidence type="ECO:0000259" key="3">
    <source>
        <dbReference type="PROSITE" id="PS51186"/>
    </source>
</evidence>
<sequence length="169" mass="20126">MRKIEKIKKSYLEQVFGIEQLSNSTPWSYSSFLDCMRKDYEFYVCLENEKVQGFFIASFSLLKGHLLNISVAPNMKRQGIGNELLKKVESIANKFGIKEIFLEVRESNKEAISFYKTNEFIEIGLRKNYYKLYDGREDALIFSKKLRNDSFFLKQIFYILSNIFRFRIR</sequence>
<dbReference type="PROSITE" id="PS51186">
    <property type="entry name" value="GNAT"/>
    <property type="match status" value="1"/>
</dbReference>